<evidence type="ECO:0000256" key="4">
    <source>
        <dbReference type="ARBA" id="ARBA00023136"/>
    </source>
</evidence>
<evidence type="ECO:0000256" key="3">
    <source>
        <dbReference type="ARBA" id="ARBA00022989"/>
    </source>
</evidence>
<dbReference type="InterPro" id="IPR017452">
    <property type="entry name" value="GPCR_Rhodpsn_7TM"/>
</dbReference>
<keyword evidence="7" id="KW-1185">Reference proteome</keyword>
<dbReference type="SUPFAM" id="SSF81321">
    <property type="entry name" value="Family A G protein-coupled receptor-like"/>
    <property type="match status" value="1"/>
</dbReference>
<feature type="transmembrane region" description="Helical" evidence="5">
    <location>
        <begin position="115"/>
        <end position="136"/>
    </location>
</feature>
<dbReference type="PANTHER" id="PTHR46641">
    <property type="entry name" value="FMRFAMIDE RECEPTOR-RELATED"/>
    <property type="match status" value="1"/>
</dbReference>
<evidence type="ECO:0000256" key="5">
    <source>
        <dbReference type="SAM" id="Phobius"/>
    </source>
</evidence>
<dbReference type="GO" id="GO:0016020">
    <property type="term" value="C:membrane"/>
    <property type="evidence" value="ECO:0007669"/>
    <property type="project" value="UniProtKB-SubCell"/>
</dbReference>
<accession>A0A1I7XEJ6</accession>
<dbReference type="AlphaFoldDB" id="A0A1I7XEJ6"/>
<dbReference type="InterPro" id="IPR052954">
    <property type="entry name" value="GPCR-Ligand_Int"/>
</dbReference>
<dbReference type="PROSITE" id="PS50262">
    <property type="entry name" value="G_PROTEIN_RECEP_F1_2"/>
    <property type="match status" value="1"/>
</dbReference>
<dbReference type="GO" id="GO:0004930">
    <property type="term" value="F:G protein-coupled receptor activity"/>
    <property type="evidence" value="ECO:0007669"/>
    <property type="project" value="InterPro"/>
</dbReference>
<comment type="subcellular location">
    <subcellularLocation>
        <location evidence="1">Membrane</location>
    </subcellularLocation>
</comment>
<keyword evidence="3 5" id="KW-1133">Transmembrane helix</keyword>
<sequence>MSYLDLSRASVLLIKWFYPMAQTGLTMSVYITILVSVHRFLGVCHPFLIRRVSNSSVVKGVIVSAVVFAFLFNTSRWFELQAMPCITKANKKESLVVFPTNLMVNSVYTVVYRNAAYTLVMFFAPFTILTFVNLRIIGTLRNSYRLVKL</sequence>
<keyword evidence="4 5" id="KW-0472">Membrane</keyword>
<protein>
    <submittedName>
        <fullName evidence="8">G_PROTEIN_RECEP_F1_2 domain-containing protein</fullName>
    </submittedName>
</protein>
<dbReference type="PANTHER" id="PTHR46641:SF2">
    <property type="entry name" value="FMRFAMIDE RECEPTOR"/>
    <property type="match status" value="1"/>
</dbReference>
<evidence type="ECO:0000256" key="2">
    <source>
        <dbReference type="ARBA" id="ARBA00022692"/>
    </source>
</evidence>
<reference evidence="8" key="1">
    <citation type="submission" date="2016-11" db="UniProtKB">
        <authorList>
            <consortium name="WormBaseParasite"/>
        </authorList>
    </citation>
    <scope>IDENTIFICATION</scope>
</reference>
<name>A0A1I7XEJ6_HETBA</name>
<dbReference type="Proteomes" id="UP000095283">
    <property type="component" value="Unplaced"/>
</dbReference>
<keyword evidence="2 5" id="KW-0812">Transmembrane</keyword>
<evidence type="ECO:0000256" key="1">
    <source>
        <dbReference type="ARBA" id="ARBA00004370"/>
    </source>
</evidence>
<organism evidence="7 8">
    <name type="scientific">Heterorhabditis bacteriophora</name>
    <name type="common">Entomopathogenic nematode worm</name>
    <dbReference type="NCBI Taxonomy" id="37862"/>
    <lineage>
        <taxon>Eukaryota</taxon>
        <taxon>Metazoa</taxon>
        <taxon>Ecdysozoa</taxon>
        <taxon>Nematoda</taxon>
        <taxon>Chromadorea</taxon>
        <taxon>Rhabditida</taxon>
        <taxon>Rhabditina</taxon>
        <taxon>Rhabditomorpha</taxon>
        <taxon>Strongyloidea</taxon>
        <taxon>Heterorhabditidae</taxon>
        <taxon>Heterorhabditis</taxon>
    </lineage>
</organism>
<proteinExistence type="predicted"/>
<evidence type="ECO:0000259" key="6">
    <source>
        <dbReference type="PROSITE" id="PS50262"/>
    </source>
</evidence>
<dbReference type="InterPro" id="IPR000276">
    <property type="entry name" value="GPCR_Rhodpsn"/>
</dbReference>
<evidence type="ECO:0000313" key="8">
    <source>
        <dbReference type="WBParaSite" id="Hba_16133"/>
    </source>
</evidence>
<dbReference type="Gene3D" id="1.20.1070.10">
    <property type="entry name" value="Rhodopsin 7-helix transmembrane proteins"/>
    <property type="match status" value="1"/>
</dbReference>
<feature type="transmembrane region" description="Helical" evidence="5">
    <location>
        <begin position="16"/>
        <end position="37"/>
    </location>
</feature>
<dbReference type="Pfam" id="PF00001">
    <property type="entry name" value="7tm_1"/>
    <property type="match status" value="1"/>
</dbReference>
<evidence type="ECO:0000313" key="7">
    <source>
        <dbReference type="Proteomes" id="UP000095283"/>
    </source>
</evidence>
<dbReference type="WBParaSite" id="Hba_16133">
    <property type="protein sequence ID" value="Hba_16133"/>
    <property type="gene ID" value="Hba_16133"/>
</dbReference>
<feature type="domain" description="G-protein coupled receptors family 1 profile" evidence="6">
    <location>
        <begin position="1"/>
        <end position="149"/>
    </location>
</feature>
<feature type="transmembrane region" description="Helical" evidence="5">
    <location>
        <begin position="57"/>
        <end position="74"/>
    </location>
</feature>